<dbReference type="InterPro" id="IPR035979">
    <property type="entry name" value="RBD_domain_sf"/>
</dbReference>
<dbReference type="EMBL" id="JADAQX010000437">
    <property type="protein sequence ID" value="KAF8820245.1"/>
    <property type="molecule type" value="Genomic_DNA"/>
</dbReference>
<proteinExistence type="predicted"/>
<sequence>MLGRRRPAPSRTVNVTDPPPKKKWQLELEKNSDLETTLSPRRRVLETSVTDDEIVNGELLGPAETKESADAAENPNEKNLTEKNNRVKEETSLSSLKADSIDESVKLPTEHTTESDTAPATSNADSGSSSFSNNANLLGNASIANGESASRGTKRKRYEWMDSDDEDITSSSEEEKDSEEIERSPESVHGHKDELPAEVAESTSALAETTEDESHASAERLETVRFAFVSNISWEAKLDELAQWIEQMSGQRVLSLSTEGNIISNAPVIRKSGPTSHKGRVFIELENHQALLDILRLNERSFMGRSIRIIRAYKRDGQFFLLQSPAHFRFFYQQKQTHLPSTRPPKSKQAKVDGGFNWAR</sequence>
<feature type="domain" description="RRM" evidence="3">
    <location>
        <begin position="225"/>
        <end position="314"/>
    </location>
</feature>
<dbReference type="InterPro" id="IPR012677">
    <property type="entry name" value="Nucleotide-bd_a/b_plait_sf"/>
</dbReference>
<feature type="compositionally biased region" description="Basic and acidic residues" evidence="2">
    <location>
        <begin position="181"/>
        <end position="195"/>
    </location>
</feature>
<accession>A0ABQ7J8E8</accession>
<dbReference type="Gene3D" id="3.30.70.330">
    <property type="match status" value="1"/>
</dbReference>
<reference evidence="4 5" key="1">
    <citation type="journal article" date="2020" name="bioRxiv">
        <title>Metabolic contributions of an alphaproteobacterial endosymbiont in the apicomplexan Cardiosporidium cionae.</title>
        <authorList>
            <person name="Hunter E.S."/>
            <person name="Paight C.J."/>
            <person name="Lane C.E."/>
        </authorList>
    </citation>
    <scope>NUCLEOTIDE SEQUENCE [LARGE SCALE GENOMIC DNA]</scope>
    <source>
        <strain evidence="4">ESH_2018</strain>
    </source>
</reference>
<protein>
    <recommendedName>
        <fullName evidence="3">RRM domain-containing protein</fullName>
    </recommendedName>
</protein>
<feature type="compositionally biased region" description="Low complexity" evidence="2">
    <location>
        <begin position="122"/>
        <end position="146"/>
    </location>
</feature>
<feature type="region of interest" description="Disordered" evidence="2">
    <location>
        <begin position="1"/>
        <end position="217"/>
    </location>
</feature>
<evidence type="ECO:0000313" key="5">
    <source>
        <dbReference type="Proteomes" id="UP000823046"/>
    </source>
</evidence>
<feature type="compositionally biased region" description="Basic and acidic residues" evidence="2">
    <location>
        <begin position="64"/>
        <end position="91"/>
    </location>
</feature>
<name>A0ABQ7J8E8_9APIC</name>
<evidence type="ECO:0000256" key="1">
    <source>
        <dbReference type="PROSITE-ProRule" id="PRU00176"/>
    </source>
</evidence>
<keyword evidence="5" id="KW-1185">Reference proteome</keyword>
<feature type="compositionally biased region" description="Basic and acidic residues" evidence="2">
    <location>
        <begin position="99"/>
        <end position="114"/>
    </location>
</feature>
<dbReference type="SUPFAM" id="SSF54928">
    <property type="entry name" value="RNA-binding domain, RBD"/>
    <property type="match status" value="1"/>
</dbReference>
<dbReference type="Proteomes" id="UP000823046">
    <property type="component" value="Unassembled WGS sequence"/>
</dbReference>
<comment type="caution">
    <text evidence="4">The sequence shown here is derived from an EMBL/GenBank/DDBJ whole genome shotgun (WGS) entry which is preliminary data.</text>
</comment>
<organism evidence="4 5">
    <name type="scientific">Cardiosporidium cionae</name>
    <dbReference type="NCBI Taxonomy" id="476202"/>
    <lineage>
        <taxon>Eukaryota</taxon>
        <taxon>Sar</taxon>
        <taxon>Alveolata</taxon>
        <taxon>Apicomplexa</taxon>
        <taxon>Aconoidasida</taxon>
        <taxon>Nephromycida</taxon>
        <taxon>Cardiosporidium</taxon>
    </lineage>
</organism>
<evidence type="ECO:0000259" key="3">
    <source>
        <dbReference type="PROSITE" id="PS50102"/>
    </source>
</evidence>
<feature type="compositionally biased region" description="Acidic residues" evidence="2">
    <location>
        <begin position="161"/>
        <end position="180"/>
    </location>
</feature>
<dbReference type="InterPro" id="IPR000504">
    <property type="entry name" value="RRM_dom"/>
</dbReference>
<dbReference type="PROSITE" id="PS50102">
    <property type="entry name" value="RRM"/>
    <property type="match status" value="1"/>
</dbReference>
<evidence type="ECO:0000313" key="4">
    <source>
        <dbReference type="EMBL" id="KAF8820245.1"/>
    </source>
</evidence>
<gene>
    <name evidence="4" type="ORF">IE077_003375</name>
</gene>
<feature type="region of interest" description="Disordered" evidence="2">
    <location>
        <begin position="337"/>
        <end position="360"/>
    </location>
</feature>
<evidence type="ECO:0000256" key="2">
    <source>
        <dbReference type="SAM" id="MobiDB-lite"/>
    </source>
</evidence>
<keyword evidence="1" id="KW-0694">RNA-binding</keyword>
<feature type="compositionally biased region" description="Basic and acidic residues" evidence="2">
    <location>
        <begin position="24"/>
        <end position="33"/>
    </location>
</feature>